<gene>
    <name evidence="1" type="primary">POLD4</name>
    <name evidence="1" type="ORF">HK099_000595</name>
</gene>
<dbReference type="AlphaFoldDB" id="A0AAD5U7T5"/>
<dbReference type="Pfam" id="PF04081">
    <property type="entry name" value="DNA_pol_delta_4"/>
    <property type="match status" value="1"/>
</dbReference>
<dbReference type="Proteomes" id="UP001211065">
    <property type="component" value="Unassembled WGS sequence"/>
</dbReference>
<proteinExistence type="predicted"/>
<comment type="caution">
    <text evidence="1">The sequence shown here is derived from an EMBL/GenBank/DDBJ whole genome shotgun (WGS) entry which is preliminary data.</text>
</comment>
<dbReference type="EMBL" id="JADGJW010000114">
    <property type="protein sequence ID" value="KAJ3223875.1"/>
    <property type="molecule type" value="Genomic_DNA"/>
</dbReference>
<dbReference type="GO" id="GO:0003887">
    <property type="term" value="F:DNA-directed DNA polymerase activity"/>
    <property type="evidence" value="ECO:0007669"/>
    <property type="project" value="TreeGrafter"/>
</dbReference>
<evidence type="ECO:0000313" key="2">
    <source>
        <dbReference type="Proteomes" id="UP001211065"/>
    </source>
</evidence>
<name>A0AAD5U7T5_9FUNG</name>
<protein>
    <submittedName>
        <fullName evidence="1">DNA polymerase delta subunit 4</fullName>
    </submittedName>
</protein>
<dbReference type="GO" id="GO:0043625">
    <property type="term" value="C:delta DNA polymerase complex"/>
    <property type="evidence" value="ECO:0007669"/>
    <property type="project" value="TreeGrafter"/>
</dbReference>
<evidence type="ECO:0000313" key="1">
    <source>
        <dbReference type="EMBL" id="KAJ3223875.1"/>
    </source>
</evidence>
<reference evidence="1" key="1">
    <citation type="submission" date="2020-05" db="EMBL/GenBank/DDBJ databases">
        <title>Phylogenomic resolution of chytrid fungi.</title>
        <authorList>
            <person name="Stajich J.E."/>
            <person name="Amses K."/>
            <person name="Simmons R."/>
            <person name="Seto K."/>
            <person name="Myers J."/>
            <person name="Bonds A."/>
            <person name="Quandt C.A."/>
            <person name="Barry K."/>
            <person name="Liu P."/>
            <person name="Grigoriev I."/>
            <person name="Longcore J.E."/>
            <person name="James T.Y."/>
        </authorList>
    </citation>
    <scope>NUCLEOTIDE SEQUENCE</scope>
    <source>
        <strain evidence="1">JEL0476</strain>
    </source>
</reference>
<dbReference type="PANTHER" id="PTHR14303">
    <property type="entry name" value="DNA POLYMERASE DELTA SUBUNIT 4"/>
    <property type="match status" value="1"/>
</dbReference>
<dbReference type="GO" id="GO:0000731">
    <property type="term" value="P:DNA synthesis involved in DNA repair"/>
    <property type="evidence" value="ECO:0007669"/>
    <property type="project" value="InterPro"/>
</dbReference>
<keyword evidence="2" id="KW-1185">Reference proteome</keyword>
<sequence>MNEVFQITKNKEKTTKLKSNNFKYVDTQKKQVDDSLRQSQIEMLKAFDLNSRFGPNVGISRLERWERANKFGLKPPIDIKNLILEHQNDKDYEEGK</sequence>
<dbReference type="PANTHER" id="PTHR14303:SF0">
    <property type="entry name" value="DNA POLYMERASE DELTA SUBUNIT 4"/>
    <property type="match status" value="1"/>
</dbReference>
<accession>A0AAD5U7T5</accession>
<dbReference type="GO" id="GO:0006261">
    <property type="term" value="P:DNA-templated DNA replication"/>
    <property type="evidence" value="ECO:0007669"/>
    <property type="project" value="TreeGrafter"/>
</dbReference>
<organism evidence="1 2">
    <name type="scientific">Clydaea vesicula</name>
    <dbReference type="NCBI Taxonomy" id="447962"/>
    <lineage>
        <taxon>Eukaryota</taxon>
        <taxon>Fungi</taxon>
        <taxon>Fungi incertae sedis</taxon>
        <taxon>Chytridiomycota</taxon>
        <taxon>Chytridiomycota incertae sedis</taxon>
        <taxon>Chytridiomycetes</taxon>
        <taxon>Lobulomycetales</taxon>
        <taxon>Lobulomycetaceae</taxon>
        <taxon>Clydaea</taxon>
    </lineage>
</organism>
<dbReference type="InterPro" id="IPR007218">
    <property type="entry name" value="DNA_pol_delta_4"/>
</dbReference>